<dbReference type="Proteomes" id="UP000669060">
    <property type="component" value="Unassembled WGS sequence"/>
</dbReference>
<reference evidence="1 2" key="1">
    <citation type="submission" date="2020-12" db="EMBL/GenBank/DDBJ databases">
        <title>Pseudomonas schmalbachii sp. nov. isolated from millipede gut.</title>
        <authorList>
            <person name="Shelomi M."/>
        </authorList>
    </citation>
    <scope>NUCLEOTIDE SEQUENCE [LARGE SCALE GENOMIC DNA]</scope>
    <source>
        <strain evidence="1 2">Milli4</strain>
    </source>
</reference>
<dbReference type="EMBL" id="JAELYA010000002">
    <property type="protein sequence ID" value="MBO3275265.1"/>
    <property type="molecule type" value="Genomic_DNA"/>
</dbReference>
<sequence length="117" mass="12549">MRIRGMIGDWPVDLTVELDASDWQRLAGVRQPQAGSGVAESAAALTASPADQLWLAAQDLLRRAGSSEGPQLLDELEALAGSVGGAKGLLVRLRHNPHVKVEVREGTQVFIWDENLA</sequence>
<dbReference type="RefSeq" id="WP_208313099.1">
    <property type="nucleotide sequence ID" value="NZ_JAELYA010000002.1"/>
</dbReference>
<proteinExistence type="predicted"/>
<name>A0ABS3TRG2_9PSED</name>
<gene>
    <name evidence="1" type="ORF">JFY56_08520</name>
</gene>
<protein>
    <submittedName>
        <fullName evidence="1">Uncharacterized protein</fullName>
    </submittedName>
</protein>
<accession>A0ABS3TRG2</accession>
<evidence type="ECO:0000313" key="2">
    <source>
        <dbReference type="Proteomes" id="UP000669060"/>
    </source>
</evidence>
<comment type="caution">
    <text evidence="1">The sequence shown here is derived from an EMBL/GenBank/DDBJ whole genome shotgun (WGS) entry which is preliminary data.</text>
</comment>
<keyword evidence="2" id="KW-1185">Reference proteome</keyword>
<organism evidence="1 2">
    <name type="scientific">Pseudomonas schmalbachii</name>
    <dbReference type="NCBI Taxonomy" id="2816993"/>
    <lineage>
        <taxon>Bacteria</taxon>
        <taxon>Pseudomonadati</taxon>
        <taxon>Pseudomonadota</taxon>
        <taxon>Gammaproteobacteria</taxon>
        <taxon>Pseudomonadales</taxon>
        <taxon>Pseudomonadaceae</taxon>
        <taxon>Pseudomonas</taxon>
    </lineage>
</organism>
<evidence type="ECO:0000313" key="1">
    <source>
        <dbReference type="EMBL" id="MBO3275265.1"/>
    </source>
</evidence>